<evidence type="ECO:0000256" key="1">
    <source>
        <dbReference type="SAM" id="MobiDB-lite"/>
    </source>
</evidence>
<dbReference type="OrthoDB" id="5418203at2759"/>
<dbReference type="PANTHER" id="PTHR21678:SF0">
    <property type="entry name" value="C3H1-TYPE DOMAIN-CONTAINING PROTEIN"/>
    <property type="match status" value="1"/>
</dbReference>
<evidence type="ECO:0000313" key="2">
    <source>
        <dbReference type="EMBL" id="KAJ2668938.1"/>
    </source>
</evidence>
<feature type="region of interest" description="Disordered" evidence="1">
    <location>
        <begin position="161"/>
        <end position="189"/>
    </location>
</feature>
<name>A0A9W8KVE6_9FUNG</name>
<feature type="compositionally biased region" description="Polar residues" evidence="1">
    <location>
        <begin position="165"/>
        <end position="186"/>
    </location>
</feature>
<comment type="caution">
    <text evidence="2">The sequence shown here is derived from an EMBL/GenBank/DDBJ whole genome shotgun (WGS) entry which is preliminary data.</text>
</comment>
<accession>A0A9W8KVE6</accession>
<proteinExistence type="predicted"/>
<organism evidence="2 3">
    <name type="scientific">Coemansia spiralis</name>
    <dbReference type="NCBI Taxonomy" id="417178"/>
    <lineage>
        <taxon>Eukaryota</taxon>
        <taxon>Fungi</taxon>
        <taxon>Fungi incertae sedis</taxon>
        <taxon>Zoopagomycota</taxon>
        <taxon>Kickxellomycotina</taxon>
        <taxon>Kickxellomycetes</taxon>
        <taxon>Kickxellales</taxon>
        <taxon>Kickxellaceae</taxon>
        <taxon>Coemansia</taxon>
    </lineage>
</organism>
<dbReference type="EMBL" id="JANBTW010000169">
    <property type="protein sequence ID" value="KAJ2668938.1"/>
    <property type="molecule type" value="Genomic_DNA"/>
</dbReference>
<dbReference type="Gene3D" id="3.30.70.330">
    <property type="match status" value="2"/>
</dbReference>
<dbReference type="AlphaFoldDB" id="A0A9W8KVE6"/>
<dbReference type="PANTHER" id="PTHR21678">
    <property type="entry name" value="GROWTH INHIBITION AND DIFFERENTIATION RELATED PROTEIN 88"/>
    <property type="match status" value="1"/>
</dbReference>
<dbReference type="Proteomes" id="UP001151518">
    <property type="component" value="Unassembled WGS sequence"/>
</dbReference>
<sequence length="388" mass="43709">MDPTREQHTQLRDALSAALASKPFVAQEAFLKFPNAAEDMEEQKLSTLKRFRSLSVSTKEHSAWTEESVKRKYPTDKTVELYEFSSEFETVDLNQMLEPYQHHHCDRGGYRIKWLSDTRALAVFRRAETAQRVLDDLKSSRLLKTKNYVFQPSDLTVFNKKYSEDNGNSQQDSVSTTASTNHSETGTPYPAFDEEHIRYKYRPEVTIELHDFPCPLETTDLQKLFAGYKREDNIVRIKWFNRNRALAWFTDPKLAAEALKDLKTCELVHIRPYTFDPADMKYFNPDQKMAELSSGGLTRRRTISGGSGLARRNTVSGASHYHRGHLFASATSNIASTATVAAARSTAPPIPSGLGPGTTNGVQGHIQSIAASPISAPRRVRRSSSKAE</sequence>
<dbReference type="InterPro" id="IPR012677">
    <property type="entry name" value="Nucleotide-bd_a/b_plait_sf"/>
</dbReference>
<protein>
    <submittedName>
        <fullName evidence="2">Uncharacterized protein</fullName>
    </submittedName>
</protein>
<gene>
    <name evidence="2" type="ORF">GGI25_006306</name>
</gene>
<dbReference type="InterPro" id="IPR039884">
    <property type="entry name" value="R3HC1/R3HCL"/>
</dbReference>
<evidence type="ECO:0000313" key="3">
    <source>
        <dbReference type="Proteomes" id="UP001151518"/>
    </source>
</evidence>
<reference evidence="2" key="1">
    <citation type="submission" date="2022-07" db="EMBL/GenBank/DDBJ databases">
        <title>Phylogenomic reconstructions and comparative analyses of Kickxellomycotina fungi.</title>
        <authorList>
            <person name="Reynolds N.K."/>
            <person name="Stajich J.E."/>
            <person name="Barry K."/>
            <person name="Grigoriev I.V."/>
            <person name="Crous P."/>
            <person name="Smith M.E."/>
        </authorList>
    </citation>
    <scope>NUCLEOTIDE SEQUENCE</scope>
    <source>
        <strain evidence="2">NRRL 3115</strain>
    </source>
</reference>